<gene>
    <name evidence="1" type="ORF">K4G66_03360</name>
</gene>
<reference evidence="1" key="2">
    <citation type="journal article" date="2024" name="Antonie Van Leeuwenhoek">
        <title>Roseihalotalea indica gen. nov., sp. nov., a halophilic Bacteroidetes from mesopelagic Southwest Indian Ocean with higher carbohydrate metabolic potential.</title>
        <authorList>
            <person name="Chen B."/>
            <person name="Zhang M."/>
            <person name="Lin D."/>
            <person name="Ye J."/>
            <person name="Tang K."/>
        </authorList>
    </citation>
    <scope>NUCLEOTIDE SEQUENCE</scope>
    <source>
        <strain evidence="1">TK19036</strain>
    </source>
</reference>
<name>A0AA49GMT6_9BACT</name>
<sequence length="86" mass="9500">MRLLSGIIAGALAGIAAGILMAPEKGDATRKRLNKEGTRFRTDVEKSVNEGIYNLLDSVSQAIDDYSKRSQKSLKQAKKKKKFINF</sequence>
<evidence type="ECO:0000313" key="1">
    <source>
        <dbReference type="EMBL" id="WKN37745.1"/>
    </source>
</evidence>
<dbReference type="InterPro" id="IPR024623">
    <property type="entry name" value="YtxH"/>
</dbReference>
<organism evidence="1">
    <name type="scientific">Roseihalotalea indica</name>
    <dbReference type="NCBI Taxonomy" id="2867963"/>
    <lineage>
        <taxon>Bacteria</taxon>
        <taxon>Pseudomonadati</taxon>
        <taxon>Bacteroidota</taxon>
        <taxon>Cytophagia</taxon>
        <taxon>Cytophagales</taxon>
        <taxon>Catalimonadaceae</taxon>
        <taxon>Roseihalotalea</taxon>
    </lineage>
</organism>
<protein>
    <submittedName>
        <fullName evidence="1">YtxH domain-containing protein</fullName>
    </submittedName>
</protein>
<dbReference type="EMBL" id="CP120682">
    <property type="protein sequence ID" value="WKN37745.1"/>
    <property type="molecule type" value="Genomic_DNA"/>
</dbReference>
<proteinExistence type="predicted"/>
<reference evidence="1" key="1">
    <citation type="journal article" date="2023" name="Comput. Struct. Biotechnol. J.">
        <title>Discovery of a novel marine Bacteroidetes with a rich repertoire of carbohydrate-active enzymes.</title>
        <authorList>
            <person name="Chen B."/>
            <person name="Liu G."/>
            <person name="Chen Q."/>
            <person name="Wang H."/>
            <person name="Liu L."/>
            <person name="Tang K."/>
        </authorList>
    </citation>
    <scope>NUCLEOTIDE SEQUENCE</scope>
    <source>
        <strain evidence="1">TK19036</strain>
    </source>
</reference>
<accession>A0AA49GMT6</accession>
<dbReference type="Pfam" id="PF12732">
    <property type="entry name" value="YtxH"/>
    <property type="match status" value="1"/>
</dbReference>
<dbReference type="AlphaFoldDB" id="A0AA49GMT6"/>